<evidence type="ECO:0000256" key="4">
    <source>
        <dbReference type="ARBA" id="ARBA00022741"/>
    </source>
</evidence>
<evidence type="ECO:0000256" key="1">
    <source>
        <dbReference type="ARBA" id="ARBA00008023"/>
    </source>
</evidence>
<feature type="binding site" evidence="8">
    <location>
        <begin position="65"/>
        <end position="66"/>
    </location>
    <ligand>
        <name>ITP</name>
        <dbReference type="ChEBI" id="CHEBI:61402"/>
    </ligand>
</feature>
<dbReference type="InterPro" id="IPR002637">
    <property type="entry name" value="RdgB/HAM1"/>
</dbReference>
<evidence type="ECO:0000313" key="10">
    <source>
        <dbReference type="EMBL" id="KAK7205036.1"/>
    </source>
</evidence>
<comment type="function">
    <text evidence="8">Pyrophosphatase that hydrolyzes non-canonical purine nucleotides such as inosine triphosphate (ITP), deoxyinosine triphosphate (dITP) or xanthosine 5'-triphosphate (XTP) to their respective monophosphate derivatives. The enzyme does not distinguish between the deoxy- and ribose forms. Probably excludes non-canonical purines from RNA and DNA precursor pools, thus preventing their incorporation into RNA and DNA and avoiding chromosomal lesions.</text>
</comment>
<evidence type="ECO:0000256" key="5">
    <source>
        <dbReference type="ARBA" id="ARBA00022801"/>
    </source>
</evidence>
<feature type="binding site" evidence="8">
    <location>
        <begin position="169"/>
        <end position="170"/>
    </location>
    <ligand>
        <name>ITP</name>
        <dbReference type="ChEBI" id="CHEBI:61402"/>
    </ligand>
</feature>
<comment type="subcellular location">
    <subcellularLocation>
        <location evidence="8">Cytoplasm</location>
    </subcellularLocation>
    <subcellularLocation>
        <location evidence="8">Nucleus</location>
    </subcellularLocation>
</comment>
<feature type="binding site" evidence="8">
    <location>
        <begin position="9"/>
        <end position="14"/>
    </location>
    <ligand>
        <name>ITP</name>
        <dbReference type="ChEBI" id="CHEBI:61402"/>
    </ligand>
</feature>
<keyword evidence="4 8" id="KW-0547">Nucleotide-binding</keyword>
<comment type="cofactor">
    <cofactor evidence="8">
        <name>Mg(2+)</name>
        <dbReference type="ChEBI" id="CHEBI:18420"/>
    </cofactor>
    <cofactor evidence="8">
        <name>Mn(2+)</name>
        <dbReference type="ChEBI" id="CHEBI:29035"/>
    </cofactor>
    <text evidence="8">Binds 1 divalent metal cation per subunit; can use either Mg(2+) or Mn(2+).</text>
</comment>
<feature type="binding site" evidence="8">
    <location>
        <begin position="141"/>
        <end position="144"/>
    </location>
    <ligand>
        <name>ITP</name>
        <dbReference type="ChEBI" id="CHEBI:61402"/>
    </ligand>
</feature>
<dbReference type="NCBIfam" id="TIGR00042">
    <property type="entry name" value="RdgB/HAM1 family non-canonical purine NTP pyrophosphatase"/>
    <property type="match status" value="1"/>
</dbReference>
<comment type="subunit">
    <text evidence="8">Homodimer.</text>
</comment>
<comment type="caution">
    <text evidence="10">The sequence shown here is derived from an EMBL/GenBank/DDBJ whole genome shotgun (WGS) entry which is preliminary data.</text>
</comment>
<organism evidence="10 11">
    <name type="scientific">Myxozyma melibiosi</name>
    <dbReference type="NCBI Taxonomy" id="54550"/>
    <lineage>
        <taxon>Eukaryota</taxon>
        <taxon>Fungi</taxon>
        <taxon>Dikarya</taxon>
        <taxon>Ascomycota</taxon>
        <taxon>Saccharomycotina</taxon>
        <taxon>Lipomycetes</taxon>
        <taxon>Lipomycetales</taxon>
        <taxon>Lipomycetaceae</taxon>
        <taxon>Myxozyma</taxon>
    </lineage>
</organism>
<evidence type="ECO:0000313" key="11">
    <source>
        <dbReference type="Proteomes" id="UP001498771"/>
    </source>
</evidence>
<dbReference type="HAMAP" id="MF_03148">
    <property type="entry name" value="HAM1_NTPase"/>
    <property type="match status" value="1"/>
</dbReference>
<evidence type="ECO:0000256" key="8">
    <source>
        <dbReference type="HAMAP-Rule" id="MF_03148"/>
    </source>
</evidence>
<evidence type="ECO:0000256" key="3">
    <source>
        <dbReference type="ARBA" id="ARBA00022723"/>
    </source>
</evidence>
<dbReference type="RefSeq" id="XP_064768069.1">
    <property type="nucleotide sequence ID" value="XM_064912684.1"/>
</dbReference>
<feature type="binding site" evidence="8">
    <location>
        <position position="65"/>
    </location>
    <ligand>
        <name>Mg(2+)</name>
        <dbReference type="ChEBI" id="CHEBI:18420"/>
    </ligand>
</feature>
<keyword evidence="8" id="KW-0464">Manganese</keyword>
<dbReference type="InterPro" id="IPR027502">
    <property type="entry name" value="ITPase"/>
</dbReference>
<name>A0ABR1F5D5_9ASCO</name>
<keyword evidence="8" id="KW-0539">Nucleus</keyword>
<reference evidence="10 11" key="1">
    <citation type="submission" date="2024-03" db="EMBL/GenBank/DDBJ databases">
        <title>Genome-scale model development and genomic sequencing of the oleaginous clade Lipomyces.</title>
        <authorList>
            <consortium name="Lawrence Berkeley National Laboratory"/>
            <person name="Czajka J.J."/>
            <person name="Han Y."/>
            <person name="Kim J."/>
            <person name="Mondo S.J."/>
            <person name="Hofstad B.A."/>
            <person name="Robles A."/>
            <person name="Haridas S."/>
            <person name="Riley R."/>
            <person name="LaButti K."/>
            <person name="Pangilinan J."/>
            <person name="Andreopoulos W."/>
            <person name="Lipzen A."/>
            <person name="Yan J."/>
            <person name="Wang M."/>
            <person name="Ng V."/>
            <person name="Grigoriev I.V."/>
            <person name="Spatafora J.W."/>
            <person name="Magnuson J.K."/>
            <person name="Baker S.E."/>
            <person name="Pomraning K.R."/>
        </authorList>
    </citation>
    <scope>NUCLEOTIDE SEQUENCE [LARGE SCALE GENOMIC DNA]</scope>
    <source>
        <strain evidence="10 11">Phaff 52-87</strain>
    </source>
</reference>
<dbReference type="Pfam" id="PF01725">
    <property type="entry name" value="Ham1p_like"/>
    <property type="match status" value="1"/>
</dbReference>
<comment type="catalytic activity">
    <reaction evidence="8">
        <text>XTP + H2O = XMP + diphosphate + H(+)</text>
        <dbReference type="Rhea" id="RHEA:28610"/>
        <dbReference type="ChEBI" id="CHEBI:15377"/>
        <dbReference type="ChEBI" id="CHEBI:15378"/>
        <dbReference type="ChEBI" id="CHEBI:33019"/>
        <dbReference type="ChEBI" id="CHEBI:57464"/>
        <dbReference type="ChEBI" id="CHEBI:61314"/>
        <dbReference type="EC" id="3.6.1.66"/>
    </reaction>
</comment>
<comment type="similarity">
    <text evidence="1 8 9">Belongs to the HAM1 NTPase family.</text>
</comment>
<evidence type="ECO:0000256" key="7">
    <source>
        <dbReference type="ARBA" id="ARBA00023080"/>
    </source>
</evidence>
<proteinExistence type="inferred from homology"/>
<feature type="binding site" evidence="8">
    <location>
        <position position="49"/>
    </location>
    <ligand>
        <name>ITP</name>
        <dbReference type="ChEBI" id="CHEBI:61402"/>
    </ligand>
</feature>
<feature type="binding site" evidence="8">
    <location>
        <position position="164"/>
    </location>
    <ligand>
        <name>ITP</name>
        <dbReference type="ChEBI" id="CHEBI:61402"/>
    </ligand>
</feature>
<keyword evidence="11" id="KW-1185">Reference proteome</keyword>
<keyword evidence="7 8" id="KW-0546">Nucleotide metabolism</keyword>
<gene>
    <name evidence="8" type="primary">HAM1</name>
    <name evidence="10" type="ORF">BZA70DRAFT_278935</name>
</gene>
<sequence>MAPTITFVTGNANKLKEVQAIMSDSVPLTNKSLDLDELQGTILEVAEKKCKEAASIVEGPVLVEDTALSFTAYGGLPGPYIKWFMEKVGHEGINNMLAAYDDKSAQAICTFAFTEGPGQEVKIFQGVQDGTIVPARGPVGFGWDPCFLPNGYDQTYAEMPKALKNTISHRFKALMLLKEFLLARE</sequence>
<keyword evidence="2 8" id="KW-0963">Cytoplasm</keyword>
<dbReference type="SUPFAM" id="SSF52972">
    <property type="entry name" value="ITPase-like"/>
    <property type="match status" value="1"/>
</dbReference>
<keyword evidence="6 8" id="KW-0460">Magnesium</keyword>
<dbReference type="InterPro" id="IPR029001">
    <property type="entry name" value="ITPase-like_fam"/>
</dbReference>
<protein>
    <recommendedName>
        <fullName evidence="8">Inosine triphosphate pyrophosphatase</fullName>
        <shortName evidence="8">ITPase</shortName>
        <shortName evidence="8">Inosine triphosphatase</shortName>
        <ecNumber evidence="8">3.6.1.66</ecNumber>
    </recommendedName>
    <alternativeName>
        <fullName evidence="8">Non-canonical purine NTP pyrophosphatase</fullName>
    </alternativeName>
    <alternativeName>
        <fullName evidence="8">Non-standard purine NTP pyrophosphatase</fullName>
    </alternativeName>
    <alternativeName>
        <fullName evidence="8">Nucleoside-triphosphate diphosphatase</fullName>
    </alternativeName>
    <alternativeName>
        <fullName evidence="8">Nucleoside-triphosphate pyrophosphatase</fullName>
        <shortName evidence="8">NTPase</shortName>
    </alternativeName>
    <alternativeName>
        <fullName evidence="8">XTP/dITP diphosphatase</fullName>
    </alternativeName>
</protein>
<evidence type="ECO:0000256" key="6">
    <source>
        <dbReference type="ARBA" id="ARBA00022842"/>
    </source>
</evidence>
<keyword evidence="5 8" id="KW-0378">Hydrolase</keyword>
<keyword evidence="3 8" id="KW-0479">Metal-binding</keyword>
<accession>A0ABR1F5D5</accession>
<feature type="binding site" evidence="8">
    <location>
        <position position="37"/>
    </location>
    <ligand>
        <name>Mg(2+)</name>
        <dbReference type="ChEBI" id="CHEBI:18420"/>
    </ligand>
</feature>
<evidence type="ECO:0000256" key="9">
    <source>
        <dbReference type="RuleBase" id="RU003781"/>
    </source>
</evidence>
<dbReference type="CDD" id="cd00515">
    <property type="entry name" value="HAM1"/>
    <property type="match status" value="1"/>
</dbReference>
<dbReference type="Proteomes" id="UP001498771">
    <property type="component" value="Unassembled WGS sequence"/>
</dbReference>
<dbReference type="Gene3D" id="3.90.950.10">
    <property type="match status" value="1"/>
</dbReference>
<dbReference type="EC" id="3.6.1.66" evidence="8"/>
<dbReference type="GeneID" id="90038196"/>
<comment type="catalytic activity">
    <reaction evidence="8">
        <text>ITP + H2O = IMP + diphosphate + H(+)</text>
        <dbReference type="Rhea" id="RHEA:29399"/>
        <dbReference type="ChEBI" id="CHEBI:15377"/>
        <dbReference type="ChEBI" id="CHEBI:15378"/>
        <dbReference type="ChEBI" id="CHEBI:33019"/>
        <dbReference type="ChEBI" id="CHEBI:58053"/>
        <dbReference type="ChEBI" id="CHEBI:61402"/>
        <dbReference type="EC" id="3.6.1.66"/>
    </reaction>
</comment>
<comment type="catalytic activity">
    <reaction evidence="8">
        <text>dITP + H2O = dIMP + diphosphate + H(+)</text>
        <dbReference type="Rhea" id="RHEA:28342"/>
        <dbReference type="ChEBI" id="CHEBI:15377"/>
        <dbReference type="ChEBI" id="CHEBI:15378"/>
        <dbReference type="ChEBI" id="CHEBI:33019"/>
        <dbReference type="ChEBI" id="CHEBI:61194"/>
        <dbReference type="ChEBI" id="CHEBI:61382"/>
        <dbReference type="EC" id="3.6.1.66"/>
    </reaction>
</comment>
<dbReference type="EMBL" id="JBBJBU010000006">
    <property type="protein sequence ID" value="KAK7205036.1"/>
    <property type="molecule type" value="Genomic_DNA"/>
</dbReference>
<evidence type="ECO:0000256" key="2">
    <source>
        <dbReference type="ARBA" id="ARBA00022490"/>
    </source>
</evidence>
<dbReference type="PANTHER" id="PTHR11067:SF9">
    <property type="entry name" value="INOSINE TRIPHOSPHATE PYROPHOSPHATASE"/>
    <property type="match status" value="1"/>
</dbReference>
<dbReference type="PANTHER" id="PTHR11067">
    <property type="entry name" value="INOSINE TRIPHOSPHATE PYROPHOSPHATASE/HAM1 PROTEIN"/>
    <property type="match status" value="1"/>
</dbReference>